<evidence type="ECO:0000313" key="1">
    <source>
        <dbReference type="EMBL" id="KKN18941.1"/>
    </source>
</evidence>
<gene>
    <name evidence="1" type="ORF">LCGC14_0950640</name>
</gene>
<evidence type="ECO:0008006" key="2">
    <source>
        <dbReference type="Google" id="ProtNLM"/>
    </source>
</evidence>
<protein>
    <recommendedName>
        <fullName evidence="2">GP-PDE domain-containing protein</fullName>
    </recommendedName>
</protein>
<dbReference type="GO" id="GO:0006629">
    <property type="term" value="P:lipid metabolic process"/>
    <property type="evidence" value="ECO:0007669"/>
    <property type="project" value="InterPro"/>
</dbReference>
<dbReference type="EMBL" id="LAZR01003380">
    <property type="protein sequence ID" value="KKN18941.1"/>
    <property type="molecule type" value="Genomic_DNA"/>
</dbReference>
<dbReference type="SUPFAM" id="SSF51695">
    <property type="entry name" value="PLC-like phosphodiesterases"/>
    <property type="match status" value="1"/>
</dbReference>
<accession>A0A0F9R0U5</accession>
<comment type="caution">
    <text evidence="1">The sequence shown here is derived from an EMBL/GenBank/DDBJ whole genome shotgun (WGS) entry which is preliminary data.</text>
</comment>
<dbReference type="AlphaFoldDB" id="A0A0F9R0U5"/>
<reference evidence="1" key="1">
    <citation type="journal article" date="2015" name="Nature">
        <title>Complex archaea that bridge the gap between prokaryotes and eukaryotes.</title>
        <authorList>
            <person name="Spang A."/>
            <person name="Saw J.H."/>
            <person name="Jorgensen S.L."/>
            <person name="Zaremba-Niedzwiedzka K."/>
            <person name="Martijn J."/>
            <person name="Lind A.E."/>
            <person name="van Eijk R."/>
            <person name="Schleper C."/>
            <person name="Guy L."/>
            <person name="Ettema T.J."/>
        </authorList>
    </citation>
    <scope>NUCLEOTIDE SEQUENCE</scope>
</reference>
<feature type="non-terminal residue" evidence="1">
    <location>
        <position position="1"/>
    </location>
</feature>
<name>A0A0F9R0U5_9ZZZZ</name>
<dbReference type="GO" id="GO:0008081">
    <property type="term" value="F:phosphoric diester hydrolase activity"/>
    <property type="evidence" value="ECO:0007669"/>
    <property type="project" value="InterPro"/>
</dbReference>
<proteinExistence type="predicted"/>
<dbReference type="InterPro" id="IPR017946">
    <property type="entry name" value="PLC-like_Pdiesterase_TIM-brl"/>
</dbReference>
<sequence>IFTVETGLHIIDVADEYDLLDKIEITKPVAHTKTAESLFKPLRKRYKDIKLICSLFSDSQIFQENYKLLDQMKKLKVQVINLNHHRFNLDIFKRVKRAGFKFYLWGVLFKHFMKKYLNLSYEGEFIDGIYTNYPDKLVELRSEVNV</sequence>
<dbReference type="Gene3D" id="3.20.20.190">
    <property type="entry name" value="Phosphatidylinositol (PI) phosphodiesterase"/>
    <property type="match status" value="1"/>
</dbReference>
<organism evidence="1">
    <name type="scientific">marine sediment metagenome</name>
    <dbReference type="NCBI Taxonomy" id="412755"/>
    <lineage>
        <taxon>unclassified sequences</taxon>
        <taxon>metagenomes</taxon>
        <taxon>ecological metagenomes</taxon>
    </lineage>
</organism>